<dbReference type="Gene3D" id="1.10.760.10">
    <property type="entry name" value="Cytochrome c-like domain"/>
    <property type="match status" value="1"/>
</dbReference>
<dbReference type="SUPFAM" id="SSF46626">
    <property type="entry name" value="Cytochrome c"/>
    <property type="match status" value="1"/>
</dbReference>
<name>A0A381W078_9ZZZZ</name>
<dbReference type="SUPFAM" id="SSF63829">
    <property type="entry name" value="Calcium-dependent phosphotriesterase"/>
    <property type="match status" value="1"/>
</dbReference>
<dbReference type="PANTHER" id="PTHR33546:SF1">
    <property type="entry name" value="LARGE, MULTIFUNCTIONAL SECRETED PROTEIN"/>
    <property type="match status" value="1"/>
</dbReference>
<dbReference type="InterPro" id="IPR011042">
    <property type="entry name" value="6-blade_b-propeller_TolB-like"/>
</dbReference>
<evidence type="ECO:0000256" key="1">
    <source>
        <dbReference type="ARBA" id="ARBA00022617"/>
    </source>
</evidence>
<dbReference type="InterPro" id="IPR036514">
    <property type="entry name" value="SGNH_hydro_sf"/>
</dbReference>
<dbReference type="PROSITE" id="PS50020">
    <property type="entry name" value="WW_DOMAIN_2"/>
    <property type="match status" value="1"/>
</dbReference>
<reference evidence="6" key="1">
    <citation type="submission" date="2018-05" db="EMBL/GenBank/DDBJ databases">
        <authorList>
            <person name="Lanie J.A."/>
            <person name="Ng W.-L."/>
            <person name="Kazmierczak K.M."/>
            <person name="Andrzejewski T.M."/>
            <person name="Davidsen T.M."/>
            <person name="Wayne K.J."/>
            <person name="Tettelin H."/>
            <person name="Glass J.I."/>
            <person name="Rusch D."/>
            <person name="Podicherti R."/>
            <person name="Tsui H.-C.T."/>
            <person name="Winkler M.E."/>
        </authorList>
    </citation>
    <scope>NUCLEOTIDE SEQUENCE</scope>
</reference>
<dbReference type="Gene3D" id="3.40.50.1110">
    <property type="entry name" value="SGNH hydrolase"/>
    <property type="match status" value="1"/>
</dbReference>
<feature type="domain" description="Cytochrome c" evidence="5">
    <location>
        <begin position="912"/>
        <end position="1006"/>
    </location>
</feature>
<dbReference type="Pfam" id="PF23500">
    <property type="entry name" value="DUF7133"/>
    <property type="match status" value="1"/>
</dbReference>
<dbReference type="InterPro" id="IPR011989">
    <property type="entry name" value="ARM-like"/>
</dbReference>
<dbReference type="EMBL" id="UINC01010317">
    <property type="protein sequence ID" value="SVA45945.1"/>
    <property type="molecule type" value="Genomic_DNA"/>
</dbReference>
<dbReference type="Gene3D" id="2.120.10.30">
    <property type="entry name" value="TolB, C-terminal domain"/>
    <property type="match status" value="1"/>
</dbReference>
<organism evidence="6">
    <name type="scientific">marine metagenome</name>
    <dbReference type="NCBI Taxonomy" id="408172"/>
    <lineage>
        <taxon>unclassified sequences</taxon>
        <taxon>metagenomes</taxon>
        <taxon>ecological metagenomes</taxon>
    </lineage>
</organism>
<dbReference type="NCBIfam" id="TIGR02604">
    <property type="entry name" value="Piru_Ver_Nterm"/>
    <property type="match status" value="1"/>
</dbReference>
<evidence type="ECO:0000313" key="6">
    <source>
        <dbReference type="EMBL" id="SVA45945.1"/>
    </source>
</evidence>
<dbReference type="GO" id="GO:0020037">
    <property type="term" value="F:heme binding"/>
    <property type="evidence" value="ECO:0007669"/>
    <property type="project" value="InterPro"/>
</dbReference>
<evidence type="ECO:0000256" key="2">
    <source>
        <dbReference type="ARBA" id="ARBA00022723"/>
    </source>
</evidence>
<dbReference type="Pfam" id="PF00034">
    <property type="entry name" value="Cytochrom_C"/>
    <property type="match status" value="1"/>
</dbReference>
<keyword evidence="3" id="KW-0408">Iron</keyword>
<dbReference type="InterPro" id="IPR036909">
    <property type="entry name" value="Cyt_c-like_dom_sf"/>
</dbReference>
<accession>A0A381W078</accession>
<keyword evidence="1" id="KW-0349">Heme</keyword>
<dbReference type="SUPFAM" id="SSF48371">
    <property type="entry name" value="ARM repeat"/>
    <property type="match status" value="1"/>
</dbReference>
<dbReference type="GO" id="GO:0046872">
    <property type="term" value="F:metal ion binding"/>
    <property type="evidence" value="ECO:0007669"/>
    <property type="project" value="UniProtKB-KW"/>
</dbReference>
<evidence type="ECO:0000259" key="4">
    <source>
        <dbReference type="PROSITE" id="PS50020"/>
    </source>
</evidence>
<dbReference type="InterPro" id="IPR009056">
    <property type="entry name" value="Cyt_c-like_dom"/>
</dbReference>
<feature type="domain" description="WW" evidence="4">
    <location>
        <begin position="555"/>
        <end position="588"/>
    </location>
</feature>
<dbReference type="InterPro" id="IPR001202">
    <property type="entry name" value="WW_dom"/>
</dbReference>
<gene>
    <name evidence="6" type="ORF">METZ01_LOCUS98799</name>
</gene>
<dbReference type="AlphaFoldDB" id="A0A381W078"/>
<dbReference type="PANTHER" id="PTHR33546">
    <property type="entry name" value="LARGE, MULTIFUNCTIONAL SECRETED PROTEIN-RELATED"/>
    <property type="match status" value="1"/>
</dbReference>
<protein>
    <recommendedName>
        <fullName evidence="7">Cytochrome c domain-containing protein</fullName>
    </recommendedName>
</protein>
<proteinExistence type="predicted"/>
<dbReference type="InterPro" id="IPR016024">
    <property type="entry name" value="ARM-type_fold"/>
</dbReference>
<evidence type="ECO:0000256" key="3">
    <source>
        <dbReference type="ARBA" id="ARBA00023004"/>
    </source>
</evidence>
<sequence>MREVAVMLFVCFAATVSLSGKTKSASFLEINDGSHLVLLGNGLGSRMVRFGHFETEMQRRYNTQKLFIRNICDEGNTPAFRPHSARNDPWPFPGAEQYRALGQAKDRWGSGHAGRGFYEKPDQWLTRLKADIIVAFFGFNESFEGVAGLEHFKAELTDFINHSRTQKYNGKSAPRLALVSPVAFEDLSATRGTPDGKIENTNLALYTAAMEDVAKRLDVLFLDLFSITHEWFDKNEEPLTRDGALLTEEGYKKLADVLADGLFGGGKAGDNEVEILDAVRDKNWFWHKFYKIPNGVHVFGRRHNPHGPKNYPHELKKIEQMVANRDEVIWAKLAGGNFDLAAADAATHKIPQIGSLNAKFEYNYGEDALATIKVVEGYRIELFASEQQFPNLANPSQISFDNKGRLWVAVMPVYPHFKPGDPKPNDKLIILEDTDGDGKADKETVFVDDLHLPLGFEFVPEGVFVSQGGDLVLLKDENGDDRVDGREIVLSGFDDHDTHHAIIAFCADPSGALIMGEGTFLHSNVETAYGPIRSSNGGFFRYSPQRSRLERSCRVSIPNPWGTAFDEWGQDFFTDTSDPNLRWMLPASIKVKYGDFAPNPWNLLEQHRVRPTSGLEFVSSRHFPDEVQGDVLINNTIGFRGTKQHRMVEDGAVMRAIYRHDLMISSDLNFRPVDMEFAPDGSLYVVDWHNALIGHMQHNARDVNRDHAHGRIFRMTYPSRPLVKPAKIHGASIPELLDNLKLPEYRTRYRTRRELRGRDPKHVLNAVKVWLKSLNRLDARIEHHLVEALWVTWGLDRIDEQLLRRLLKAEDYRARSAAVRALRYNGHRISDQAELLVTAVQDQHGRVRLEANVAATWLKSSVGRTVFEQTSHNDHPRLNDVYGAMKRHFDGAPIQVLAKREIKTHLEGNDRDLFIKGAEVYSREGHCITCHQPDGEGLPAAQFPPLANSEWVTGSVERLVKLVLHGMIGPIEVNGIKFPGTVPMVPFKHLSDDELAAVLTYVRNSFENHASATTSAEVKAIRRATKDQPSLYTPAQLLEQHPN</sequence>
<dbReference type="PROSITE" id="PS51007">
    <property type="entry name" value="CYTC"/>
    <property type="match status" value="1"/>
</dbReference>
<dbReference type="CDD" id="cd01834">
    <property type="entry name" value="SGNH_hydrolase_like_2"/>
    <property type="match status" value="1"/>
</dbReference>
<evidence type="ECO:0000259" key="5">
    <source>
        <dbReference type="PROSITE" id="PS51007"/>
    </source>
</evidence>
<dbReference type="Gene3D" id="1.25.10.10">
    <property type="entry name" value="Leucine-rich Repeat Variant"/>
    <property type="match status" value="1"/>
</dbReference>
<dbReference type="SUPFAM" id="SSF52266">
    <property type="entry name" value="SGNH hydrolase"/>
    <property type="match status" value="1"/>
</dbReference>
<dbReference type="InterPro" id="IPR055557">
    <property type="entry name" value="DUF7133"/>
</dbReference>
<dbReference type="InterPro" id="IPR013428">
    <property type="entry name" value="Membrane-bound_put_N"/>
</dbReference>
<keyword evidence="2" id="KW-0479">Metal-binding</keyword>
<evidence type="ECO:0008006" key="7">
    <source>
        <dbReference type="Google" id="ProtNLM"/>
    </source>
</evidence>
<dbReference type="GO" id="GO:0009055">
    <property type="term" value="F:electron transfer activity"/>
    <property type="evidence" value="ECO:0007669"/>
    <property type="project" value="InterPro"/>
</dbReference>